<dbReference type="Proteomes" id="UP000432350">
    <property type="component" value="Unassembled WGS sequence"/>
</dbReference>
<protein>
    <submittedName>
        <fullName evidence="1">Uncharacterized protein</fullName>
    </submittedName>
</protein>
<proteinExistence type="predicted"/>
<evidence type="ECO:0000313" key="2">
    <source>
        <dbReference type="Proteomes" id="UP000432350"/>
    </source>
</evidence>
<accession>A0A654DI87</accession>
<dbReference type="AlphaFoldDB" id="A0A654DI87"/>
<sequence length="69" mass="8103">MFESLQNKKLRPASLNRKQVKVILGHLKNRPCQLLSDYNSQQIKKNIDNIFSTYLNFPKMHLNPTIYLG</sequence>
<reference evidence="1 2" key="1">
    <citation type="submission" date="2019-10" db="EMBL/GenBank/DDBJ databases">
        <authorList>
            <person name="Karimi E."/>
        </authorList>
    </citation>
    <scope>NUCLEOTIDE SEQUENCE [LARGE SCALE GENOMIC DNA]</scope>
    <source>
        <strain evidence="1">Sphingobacterium sp. 8BC</strain>
    </source>
</reference>
<organism evidence="1 2">
    <name type="scientific">Sphingobacterium multivorum</name>
    <dbReference type="NCBI Taxonomy" id="28454"/>
    <lineage>
        <taxon>Bacteria</taxon>
        <taxon>Pseudomonadati</taxon>
        <taxon>Bacteroidota</taxon>
        <taxon>Sphingobacteriia</taxon>
        <taxon>Sphingobacteriales</taxon>
        <taxon>Sphingobacteriaceae</taxon>
        <taxon>Sphingobacterium</taxon>
    </lineage>
</organism>
<dbReference type="EMBL" id="CABWMV010000025">
    <property type="protein sequence ID" value="VXD04168.1"/>
    <property type="molecule type" value="Genomic_DNA"/>
</dbReference>
<evidence type="ECO:0000313" key="1">
    <source>
        <dbReference type="EMBL" id="VXD04168.1"/>
    </source>
</evidence>
<name>A0A654DI87_SPHMU</name>
<gene>
    <name evidence="1" type="ORF">SPHINGO8BC_60161</name>
</gene>